<dbReference type="FunFam" id="1.20.1260.20:FF:000001">
    <property type="entry name" value="PPE family protein PPE41"/>
    <property type="match status" value="1"/>
</dbReference>
<dbReference type="RefSeq" id="WP_083045714.1">
    <property type="nucleotide sequence ID" value="NZ_AP022575.1"/>
</dbReference>
<dbReference type="Gene3D" id="1.20.1260.20">
    <property type="entry name" value="PPE superfamily"/>
    <property type="match status" value="1"/>
</dbReference>
<name>A0A7I7MTV6_9MYCO</name>
<protein>
    <submittedName>
        <fullName evidence="4">PPE family protein PPE4</fullName>
    </submittedName>
</protein>
<dbReference type="InterPro" id="IPR038332">
    <property type="entry name" value="PPE_sf"/>
</dbReference>
<gene>
    <name evidence="4" type="primary">PPE4</name>
    <name evidence="4" type="ORF">MSHI_31930</name>
</gene>
<dbReference type="OrthoDB" id="4753487at2"/>
<evidence type="ECO:0000313" key="4">
    <source>
        <dbReference type="EMBL" id="BBX75287.1"/>
    </source>
</evidence>
<dbReference type="KEGG" id="mshj:MSHI_31930"/>
<evidence type="ECO:0000259" key="2">
    <source>
        <dbReference type="Pfam" id="PF00823"/>
    </source>
</evidence>
<dbReference type="SUPFAM" id="SSF140459">
    <property type="entry name" value="PE/PPE dimer-like"/>
    <property type="match status" value="1"/>
</dbReference>
<sequence>MAPIWIASPPEVHSALLSSGPGPGPLLAAAAAWNALSAEYAAAATELGGLVGAVQAGAWQGPSALRYGAAHAPYVAWLTQASVDAAGVAAQHEAAAAAYNAALVAMPTLAELTANHVMHGVLVATNFFGINTIPIALNEADYVRMWIQAATTMGVYQAVSGTALATAPRTTPAPTVVTPGETVGAAANAALPAAEGAVAADPWQWLWQLLVQLWNAYTGFYSWMFQLIFEFLQDPIGNSIKIIIAFLTNPIQALITYGPLLFALGYQVFFNIVGWPTWGMVLSSPFLLPVGLSLGLGALALLPTQIAPVLIPAATAPVFAAATVAQSGWPAAGLTSSTVTGTAGAPAAGAGAGAGAGAAPAPVASATATLPYVVGGGGDWGPSVGPTVGGRGGLKAPAATIPAAGAAAASRAATRAKRRRRAELRDYGDEFLEMDSSVDPDYGAQASDHGAGTLGFAGTMRTVTVLQAAGLTALAGDEFGGGPRMPMVPGTWDRGAAKGGDNGFQRDSE</sequence>
<keyword evidence="5" id="KW-1185">Reference proteome</keyword>
<dbReference type="PANTHER" id="PTHR46766:SF1">
    <property type="entry name" value="GLUTAMINE-RICH PROTEIN 2"/>
    <property type="match status" value="1"/>
</dbReference>
<dbReference type="PANTHER" id="PTHR46766">
    <property type="entry name" value="GLUTAMINE-RICH PROTEIN 2"/>
    <property type="match status" value="1"/>
</dbReference>
<evidence type="ECO:0000313" key="5">
    <source>
        <dbReference type="Proteomes" id="UP000467236"/>
    </source>
</evidence>
<dbReference type="EMBL" id="AP022575">
    <property type="protein sequence ID" value="BBX75287.1"/>
    <property type="molecule type" value="Genomic_DNA"/>
</dbReference>
<dbReference type="InterPro" id="IPR043641">
    <property type="entry name" value="PPE-PPW_C"/>
</dbReference>
<feature type="domain" description="PPE-PPW subfamily C-terminal" evidence="3">
    <location>
        <begin position="445"/>
        <end position="492"/>
    </location>
</feature>
<organism evidence="4 5">
    <name type="scientific">Mycobacterium shinjukuense</name>
    <dbReference type="NCBI Taxonomy" id="398694"/>
    <lineage>
        <taxon>Bacteria</taxon>
        <taxon>Bacillati</taxon>
        <taxon>Actinomycetota</taxon>
        <taxon>Actinomycetes</taxon>
        <taxon>Mycobacteriales</taxon>
        <taxon>Mycobacteriaceae</taxon>
        <taxon>Mycobacterium</taxon>
    </lineage>
</organism>
<dbReference type="Pfam" id="PF00823">
    <property type="entry name" value="PPE"/>
    <property type="match status" value="1"/>
</dbReference>
<evidence type="ECO:0000256" key="1">
    <source>
        <dbReference type="ARBA" id="ARBA00010652"/>
    </source>
</evidence>
<feature type="domain" description="PPE" evidence="2">
    <location>
        <begin position="5"/>
        <end position="167"/>
    </location>
</feature>
<accession>A0A7I7MTV6</accession>
<reference evidence="4 5" key="1">
    <citation type="journal article" date="2019" name="Emerg. Microbes Infect.">
        <title>Comprehensive subspecies identification of 175 nontuberculous mycobacteria species based on 7547 genomic profiles.</title>
        <authorList>
            <person name="Matsumoto Y."/>
            <person name="Kinjo T."/>
            <person name="Motooka D."/>
            <person name="Nabeya D."/>
            <person name="Jung N."/>
            <person name="Uechi K."/>
            <person name="Horii T."/>
            <person name="Iida T."/>
            <person name="Fujita J."/>
            <person name="Nakamura S."/>
        </authorList>
    </citation>
    <scope>NUCLEOTIDE SEQUENCE [LARGE SCALE GENOMIC DNA]</scope>
    <source>
        <strain evidence="4 5">JCM 14233</strain>
    </source>
</reference>
<evidence type="ECO:0000259" key="3">
    <source>
        <dbReference type="Pfam" id="PF18878"/>
    </source>
</evidence>
<dbReference type="InterPro" id="IPR000030">
    <property type="entry name" value="PPE_dom"/>
</dbReference>
<dbReference type="Proteomes" id="UP000467236">
    <property type="component" value="Chromosome"/>
</dbReference>
<proteinExistence type="inferred from homology"/>
<dbReference type="AlphaFoldDB" id="A0A7I7MTV6"/>
<dbReference type="Pfam" id="PF18878">
    <property type="entry name" value="PPE-PPW"/>
    <property type="match status" value="1"/>
</dbReference>
<dbReference type="GO" id="GO:0052572">
    <property type="term" value="P:response to host immune response"/>
    <property type="evidence" value="ECO:0007669"/>
    <property type="project" value="TreeGrafter"/>
</dbReference>
<comment type="similarity">
    <text evidence="1">Belongs to the mycobacterial PPE family.</text>
</comment>